<reference evidence="2" key="1">
    <citation type="journal article" date="2014" name="Int. J. Syst. Evol. Microbiol.">
        <title>Complete genome of a new Firmicutes species belonging to the dominant human colonic microbiota ('Ruminococcus bicirculans') reveals two chromosomes and a selective capacity to utilize plant glucans.</title>
        <authorList>
            <consortium name="NISC Comparative Sequencing Program"/>
            <person name="Wegmann U."/>
            <person name="Louis P."/>
            <person name="Goesmann A."/>
            <person name="Henrissat B."/>
            <person name="Duncan S.H."/>
            <person name="Flint H.J."/>
        </authorList>
    </citation>
    <scope>NUCLEOTIDE SEQUENCE</scope>
    <source>
        <strain evidence="2">VKM Ac-1246</strain>
    </source>
</reference>
<proteinExistence type="predicted"/>
<accession>A0ABQ5SRW3</accession>
<organism evidence="2 3">
    <name type="scientific">Nocardioides luteus</name>
    <dbReference type="NCBI Taxonomy" id="1844"/>
    <lineage>
        <taxon>Bacteria</taxon>
        <taxon>Bacillati</taxon>
        <taxon>Actinomycetota</taxon>
        <taxon>Actinomycetes</taxon>
        <taxon>Propionibacteriales</taxon>
        <taxon>Nocardioidaceae</taxon>
        <taxon>Nocardioides</taxon>
    </lineage>
</organism>
<sequence>MRTGSAARIGNDTERRESTNSTAESRGGCAGRKTARPVTGTKDMDTTVAVTTDSLGDRARQIPARARRDAVIRFTE</sequence>
<dbReference type="Proteomes" id="UP001142292">
    <property type="component" value="Unassembled WGS sequence"/>
</dbReference>
<reference evidence="2" key="2">
    <citation type="submission" date="2023-01" db="EMBL/GenBank/DDBJ databases">
        <authorList>
            <person name="Sun Q."/>
            <person name="Evtushenko L."/>
        </authorList>
    </citation>
    <scope>NUCLEOTIDE SEQUENCE</scope>
    <source>
        <strain evidence="2">VKM Ac-1246</strain>
    </source>
</reference>
<keyword evidence="3" id="KW-1185">Reference proteome</keyword>
<evidence type="ECO:0000256" key="1">
    <source>
        <dbReference type="SAM" id="MobiDB-lite"/>
    </source>
</evidence>
<evidence type="ECO:0000313" key="2">
    <source>
        <dbReference type="EMBL" id="GLJ66197.1"/>
    </source>
</evidence>
<evidence type="ECO:0000313" key="3">
    <source>
        <dbReference type="Proteomes" id="UP001142292"/>
    </source>
</evidence>
<name>A0ABQ5SRW3_9ACTN</name>
<gene>
    <name evidence="2" type="ORF">GCM10017579_02330</name>
</gene>
<dbReference type="EMBL" id="BSEL01000001">
    <property type="protein sequence ID" value="GLJ66197.1"/>
    <property type="molecule type" value="Genomic_DNA"/>
</dbReference>
<protein>
    <submittedName>
        <fullName evidence="2">Uncharacterized protein</fullName>
    </submittedName>
</protein>
<comment type="caution">
    <text evidence="2">The sequence shown here is derived from an EMBL/GenBank/DDBJ whole genome shotgun (WGS) entry which is preliminary data.</text>
</comment>
<feature type="region of interest" description="Disordered" evidence="1">
    <location>
        <begin position="1"/>
        <end position="45"/>
    </location>
</feature>